<dbReference type="InterPro" id="IPR036915">
    <property type="entry name" value="Cyclin-like_sf"/>
</dbReference>
<comment type="caution">
    <text evidence="1">The sequence shown here is derived from an EMBL/GenBank/DDBJ whole genome shotgun (WGS) entry which is preliminary data.</text>
</comment>
<dbReference type="OrthoDB" id="10014194at2759"/>
<evidence type="ECO:0000313" key="2">
    <source>
        <dbReference type="Proteomes" id="UP000663852"/>
    </source>
</evidence>
<gene>
    <name evidence="1" type="ORF">EDS130_LOCUS35237</name>
</gene>
<sequence>MISSAFAFTFDQCVQAAADPQLSSAETHLLATLLSQEDQLHYHQINNIQLPQHVLYILHQLTFTFTPSTSSSSSATLWTAITLLKKLYLLSQQQHPIDLITIVASFTLAHKYQHSQTHILDYHLIAHTFNIHDIQLIHDGEVALLDALSYDISVPTPDDFFSYFSNLANNTDPKIKTIIDEARLALSSPSLSHQTFGVLHNYSPSVVVLSVMYNHLTSNSWMSELVKKIIVGKKDGDQYVKQLIHCIAQLQSLATSS</sequence>
<dbReference type="Proteomes" id="UP000663852">
    <property type="component" value="Unassembled WGS sequence"/>
</dbReference>
<dbReference type="SUPFAM" id="SSF47954">
    <property type="entry name" value="Cyclin-like"/>
    <property type="match status" value="1"/>
</dbReference>
<evidence type="ECO:0008006" key="3">
    <source>
        <dbReference type="Google" id="ProtNLM"/>
    </source>
</evidence>
<dbReference type="AlphaFoldDB" id="A0A815JTP2"/>
<protein>
    <recommendedName>
        <fullName evidence="3">Cyclin N-terminal domain-containing protein</fullName>
    </recommendedName>
</protein>
<name>A0A815JTP2_ADIRI</name>
<dbReference type="EMBL" id="CAJNOJ010000306">
    <property type="protein sequence ID" value="CAF1386641.1"/>
    <property type="molecule type" value="Genomic_DNA"/>
</dbReference>
<evidence type="ECO:0000313" key="1">
    <source>
        <dbReference type="EMBL" id="CAF1386641.1"/>
    </source>
</evidence>
<proteinExistence type="predicted"/>
<organism evidence="1 2">
    <name type="scientific">Adineta ricciae</name>
    <name type="common">Rotifer</name>
    <dbReference type="NCBI Taxonomy" id="249248"/>
    <lineage>
        <taxon>Eukaryota</taxon>
        <taxon>Metazoa</taxon>
        <taxon>Spiralia</taxon>
        <taxon>Gnathifera</taxon>
        <taxon>Rotifera</taxon>
        <taxon>Eurotatoria</taxon>
        <taxon>Bdelloidea</taxon>
        <taxon>Adinetida</taxon>
        <taxon>Adinetidae</taxon>
        <taxon>Adineta</taxon>
    </lineage>
</organism>
<accession>A0A815JTP2</accession>
<reference evidence="1" key="1">
    <citation type="submission" date="2021-02" db="EMBL/GenBank/DDBJ databases">
        <authorList>
            <person name="Nowell W R."/>
        </authorList>
    </citation>
    <scope>NUCLEOTIDE SEQUENCE</scope>
</reference>